<dbReference type="EMBL" id="JBJQND010000005">
    <property type="protein sequence ID" value="KAL3876994.1"/>
    <property type="molecule type" value="Genomic_DNA"/>
</dbReference>
<protein>
    <recommendedName>
        <fullName evidence="3">Zinc finger protein</fullName>
    </recommendedName>
</protein>
<comment type="caution">
    <text evidence="1">The sequence shown here is derived from an EMBL/GenBank/DDBJ whole genome shotgun (WGS) entry which is preliminary data.</text>
</comment>
<proteinExistence type="predicted"/>
<name>A0ABD3WSQ6_SINWO</name>
<sequence>QTDRERISSIDEDDGTTEYDVTEHMDMLAHGIPDHFAQKPGPVFIDPEIGDSDEDEVLVYDPQTGEPVEGAEGSDSHTTRVLMKKQVHKRTFIQDGEEKTFITEESQVEQDPDTPDDIRDSMQQIIDEFMENKADPKLPSGESLEDEV</sequence>
<accession>A0ABD3WSQ6</accession>
<dbReference type="Proteomes" id="UP001634394">
    <property type="component" value="Unassembled WGS sequence"/>
</dbReference>
<keyword evidence="2" id="KW-1185">Reference proteome</keyword>
<gene>
    <name evidence="1" type="ORF">ACJMK2_034761</name>
</gene>
<evidence type="ECO:0000313" key="2">
    <source>
        <dbReference type="Proteomes" id="UP001634394"/>
    </source>
</evidence>
<dbReference type="AlphaFoldDB" id="A0ABD3WSQ6"/>
<evidence type="ECO:0000313" key="1">
    <source>
        <dbReference type="EMBL" id="KAL3876994.1"/>
    </source>
</evidence>
<organism evidence="1 2">
    <name type="scientific">Sinanodonta woodiana</name>
    <name type="common">Chinese pond mussel</name>
    <name type="synonym">Anodonta woodiana</name>
    <dbReference type="NCBI Taxonomy" id="1069815"/>
    <lineage>
        <taxon>Eukaryota</taxon>
        <taxon>Metazoa</taxon>
        <taxon>Spiralia</taxon>
        <taxon>Lophotrochozoa</taxon>
        <taxon>Mollusca</taxon>
        <taxon>Bivalvia</taxon>
        <taxon>Autobranchia</taxon>
        <taxon>Heteroconchia</taxon>
        <taxon>Palaeoheterodonta</taxon>
        <taxon>Unionida</taxon>
        <taxon>Unionoidea</taxon>
        <taxon>Unionidae</taxon>
        <taxon>Unioninae</taxon>
        <taxon>Sinanodonta</taxon>
    </lineage>
</organism>
<feature type="non-terminal residue" evidence="1">
    <location>
        <position position="1"/>
    </location>
</feature>
<evidence type="ECO:0008006" key="3">
    <source>
        <dbReference type="Google" id="ProtNLM"/>
    </source>
</evidence>
<reference evidence="1 2" key="1">
    <citation type="submission" date="2024-11" db="EMBL/GenBank/DDBJ databases">
        <title>Chromosome-level genome assembly of the freshwater bivalve Anodonta woodiana.</title>
        <authorList>
            <person name="Chen X."/>
        </authorList>
    </citation>
    <scope>NUCLEOTIDE SEQUENCE [LARGE SCALE GENOMIC DNA]</scope>
    <source>
        <strain evidence="1">MN2024</strain>
        <tissue evidence="1">Gills</tissue>
    </source>
</reference>